<evidence type="ECO:0000313" key="7">
    <source>
        <dbReference type="EMBL" id="MBC8596812.1"/>
    </source>
</evidence>
<dbReference type="PROSITE" id="PS50932">
    <property type="entry name" value="HTH_LACI_2"/>
    <property type="match status" value="1"/>
</dbReference>
<keyword evidence="4" id="KW-0804">Transcription</keyword>
<dbReference type="InterPro" id="IPR001387">
    <property type="entry name" value="Cro/C1-type_HTH"/>
</dbReference>
<dbReference type="GO" id="GO:0003700">
    <property type="term" value="F:DNA-binding transcription factor activity"/>
    <property type="evidence" value="ECO:0007669"/>
    <property type="project" value="TreeGrafter"/>
</dbReference>
<dbReference type="AlphaFoldDB" id="A0A926FDN2"/>
<dbReference type="InterPro" id="IPR010982">
    <property type="entry name" value="Lambda_DNA-bd_dom_sf"/>
</dbReference>
<dbReference type="Pfam" id="PF00356">
    <property type="entry name" value="LacI"/>
    <property type="match status" value="1"/>
</dbReference>
<comment type="caution">
    <text evidence="7">The sequence shown here is derived from an EMBL/GenBank/DDBJ whole genome shotgun (WGS) entry which is preliminary data.</text>
</comment>
<organism evidence="7 8">
    <name type="scientific">Qingrenia yutianensis</name>
    <dbReference type="NCBI Taxonomy" id="2763676"/>
    <lineage>
        <taxon>Bacteria</taxon>
        <taxon>Bacillati</taxon>
        <taxon>Bacillota</taxon>
        <taxon>Clostridia</taxon>
        <taxon>Eubacteriales</taxon>
        <taxon>Oscillospiraceae</taxon>
        <taxon>Qingrenia</taxon>
    </lineage>
</organism>
<dbReference type="InterPro" id="IPR028082">
    <property type="entry name" value="Peripla_BP_I"/>
</dbReference>
<proteinExistence type="predicted"/>
<reference evidence="7" key="1">
    <citation type="submission" date="2020-08" db="EMBL/GenBank/DDBJ databases">
        <title>Genome public.</title>
        <authorList>
            <person name="Liu C."/>
            <person name="Sun Q."/>
        </authorList>
    </citation>
    <scope>NUCLEOTIDE SEQUENCE</scope>
    <source>
        <strain evidence="7">NSJ-50</strain>
    </source>
</reference>
<evidence type="ECO:0000259" key="5">
    <source>
        <dbReference type="PROSITE" id="PS50932"/>
    </source>
</evidence>
<evidence type="ECO:0000256" key="2">
    <source>
        <dbReference type="ARBA" id="ARBA00023015"/>
    </source>
</evidence>
<dbReference type="Proteomes" id="UP000647416">
    <property type="component" value="Unassembled WGS sequence"/>
</dbReference>
<dbReference type="Pfam" id="PF13377">
    <property type="entry name" value="Peripla_BP_3"/>
    <property type="match status" value="1"/>
</dbReference>
<dbReference type="PANTHER" id="PTHR30146">
    <property type="entry name" value="LACI-RELATED TRANSCRIPTIONAL REPRESSOR"/>
    <property type="match status" value="1"/>
</dbReference>
<accession>A0A926FDN2</accession>
<dbReference type="GO" id="GO:0000976">
    <property type="term" value="F:transcription cis-regulatory region binding"/>
    <property type="evidence" value="ECO:0007669"/>
    <property type="project" value="TreeGrafter"/>
</dbReference>
<evidence type="ECO:0000259" key="6">
    <source>
        <dbReference type="PROSITE" id="PS50943"/>
    </source>
</evidence>
<dbReference type="SMART" id="SM00354">
    <property type="entry name" value="HTH_LACI"/>
    <property type="match status" value="1"/>
</dbReference>
<dbReference type="InterPro" id="IPR001761">
    <property type="entry name" value="Peripla_BP/Lac1_sug-bd_dom"/>
</dbReference>
<dbReference type="InterPro" id="IPR046335">
    <property type="entry name" value="LacI/GalR-like_sensor"/>
</dbReference>
<evidence type="ECO:0000313" key="8">
    <source>
        <dbReference type="Proteomes" id="UP000647416"/>
    </source>
</evidence>
<dbReference type="SUPFAM" id="SSF47413">
    <property type="entry name" value="lambda repressor-like DNA-binding domains"/>
    <property type="match status" value="1"/>
</dbReference>
<dbReference type="EMBL" id="JACRTE010000008">
    <property type="protein sequence ID" value="MBC8596812.1"/>
    <property type="molecule type" value="Genomic_DNA"/>
</dbReference>
<keyword evidence="8" id="KW-1185">Reference proteome</keyword>
<evidence type="ECO:0000256" key="4">
    <source>
        <dbReference type="ARBA" id="ARBA00023163"/>
    </source>
</evidence>
<dbReference type="Gene3D" id="1.10.260.40">
    <property type="entry name" value="lambda repressor-like DNA-binding domains"/>
    <property type="match status" value="1"/>
</dbReference>
<gene>
    <name evidence="7" type="ORF">H8706_08025</name>
</gene>
<protein>
    <submittedName>
        <fullName evidence="7">Substrate-binding domain-containing protein</fullName>
    </submittedName>
</protein>
<feature type="domain" description="HTH lacI-type" evidence="5">
    <location>
        <begin position="1"/>
        <end position="50"/>
    </location>
</feature>
<evidence type="ECO:0000256" key="1">
    <source>
        <dbReference type="ARBA" id="ARBA00022491"/>
    </source>
</evidence>
<dbReference type="CDD" id="cd00093">
    <property type="entry name" value="HTH_XRE"/>
    <property type="match status" value="1"/>
</dbReference>
<name>A0A926FDN2_9FIRM</name>
<keyword evidence="1" id="KW-0678">Repressor</keyword>
<dbReference type="PANTHER" id="PTHR30146:SF95">
    <property type="entry name" value="RIBOSE OPERON REPRESSOR"/>
    <property type="match status" value="1"/>
</dbReference>
<feature type="domain" description="HTH cro/C1-type" evidence="6">
    <location>
        <begin position="1"/>
        <end position="40"/>
    </location>
</feature>
<sequence>MAEYTGFSKTTISRYFSNPDSVTLENQDKIAHALETLNYKENKLARVMANGKTEIIGVIIPNLYMHYYSNVLDHIISTYEKYGYKFIVFAGKDDADVERRYISELLAYKTEGLIVLSHTLPSKELSAYNIPLVTIEREDKYVCSVNTDNYMGGIQAATILSKSGCDILIHANSDVPEDVPAYGRIKGFKNFCEKNKCDYNILIRDFGKTYDENYAGIKNMFEETEAKYINKTVGIFMSNDTHANILLNIIIKKYGKLPDKYKIVGFDNSPISKEAIVPITTVGQQVDKIADEAMQILTVQINAFKKRKPELLSKPIHKVLTPILIRRETTR</sequence>
<dbReference type="SUPFAM" id="SSF53822">
    <property type="entry name" value="Periplasmic binding protein-like I"/>
    <property type="match status" value="1"/>
</dbReference>
<keyword evidence="3" id="KW-0238">DNA-binding</keyword>
<evidence type="ECO:0000256" key="3">
    <source>
        <dbReference type="ARBA" id="ARBA00023125"/>
    </source>
</evidence>
<dbReference type="RefSeq" id="WP_262432203.1">
    <property type="nucleotide sequence ID" value="NZ_JACRTE010000008.1"/>
</dbReference>
<dbReference type="Gene3D" id="3.40.50.2300">
    <property type="match status" value="2"/>
</dbReference>
<keyword evidence="2" id="KW-0805">Transcription regulation</keyword>
<dbReference type="PROSITE" id="PS50943">
    <property type="entry name" value="HTH_CROC1"/>
    <property type="match status" value="1"/>
</dbReference>
<dbReference type="InterPro" id="IPR000843">
    <property type="entry name" value="HTH_LacI"/>
</dbReference>
<dbReference type="Pfam" id="PF00532">
    <property type="entry name" value="Peripla_BP_1"/>
    <property type="match status" value="1"/>
</dbReference>